<organism evidence="2 3">
    <name type="scientific">Vigna radiata var. radiata</name>
    <name type="common">Mung bean</name>
    <name type="synonym">Phaseolus aureus</name>
    <dbReference type="NCBI Taxonomy" id="3916"/>
    <lineage>
        <taxon>Eukaryota</taxon>
        <taxon>Viridiplantae</taxon>
        <taxon>Streptophyta</taxon>
        <taxon>Embryophyta</taxon>
        <taxon>Tracheophyta</taxon>
        <taxon>Spermatophyta</taxon>
        <taxon>Magnoliopsida</taxon>
        <taxon>eudicotyledons</taxon>
        <taxon>Gunneridae</taxon>
        <taxon>Pentapetalae</taxon>
        <taxon>rosids</taxon>
        <taxon>fabids</taxon>
        <taxon>Fabales</taxon>
        <taxon>Fabaceae</taxon>
        <taxon>Papilionoideae</taxon>
        <taxon>50 kb inversion clade</taxon>
        <taxon>NPAAA clade</taxon>
        <taxon>indigoferoid/millettioid clade</taxon>
        <taxon>Phaseoleae</taxon>
        <taxon>Vigna</taxon>
    </lineage>
</organism>
<dbReference type="OrthoDB" id="1934381at2759"/>
<feature type="compositionally biased region" description="Polar residues" evidence="1">
    <location>
        <begin position="121"/>
        <end position="174"/>
    </location>
</feature>
<dbReference type="AlphaFoldDB" id="A0A1S3TSB1"/>
<reference evidence="3" key="2">
    <citation type="submission" date="2025-08" db="UniProtKB">
        <authorList>
            <consortium name="RefSeq"/>
        </authorList>
    </citation>
    <scope>IDENTIFICATION</scope>
    <source>
        <tissue evidence="3">Leaf</tissue>
    </source>
</reference>
<dbReference type="Proteomes" id="UP000087766">
    <property type="component" value="Chromosome 4"/>
</dbReference>
<accession>A0A1S3TSB1</accession>
<feature type="compositionally biased region" description="Basic and acidic residues" evidence="1">
    <location>
        <begin position="231"/>
        <end position="241"/>
    </location>
</feature>
<feature type="compositionally biased region" description="Acidic residues" evidence="1">
    <location>
        <begin position="212"/>
        <end position="227"/>
    </location>
</feature>
<feature type="region of interest" description="Disordered" evidence="1">
    <location>
        <begin position="204"/>
        <end position="241"/>
    </location>
</feature>
<name>A0A1S3TSB1_VIGRR</name>
<dbReference type="PANTHER" id="PTHR33067:SF9">
    <property type="entry name" value="RNA-DIRECTED DNA POLYMERASE"/>
    <property type="match status" value="1"/>
</dbReference>
<protein>
    <submittedName>
        <fullName evidence="3">Uncharacterized protein LOC106758230</fullName>
    </submittedName>
</protein>
<dbReference type="GeneID" id="106758230"/>
<dbReference type="InterPro" id="IPR021109">
    <property type="entry name" value="Peptidase_aspartic_dom_sf"/>
</dbReference>
<proteinExistence type="predicted"/>
<gene>
    <name evidence="3" type="primary">LOC106758230</name>
</gene>
<sequence>MMLDASAGGSINRKTEDEAYELIEEMALNEVSQSERGVQKGGLLHLPVNDAMAAQNHLLNQKLDKLTKVLSEFQTGLRDISQTQQLCDLCGGDHINGQFAFPEQMQQDVNYMGNQFPFKQGNFNQGNSSQSWKNHPSIGQNQNASSGQVGGFRQQQPSPLRQQVSSLTETTGQLSKRLETTEKNHFRANTEVNPKDECKAILTSQKRKAEGEPIDFESNEGGDEEMMSAEKVNDERSKEDKVEIIDEEEDPEEEIIKPENEEQVELTDEEEDLVLLPQKRSHPPKIEDSGCLTISCVLNDFDVGKTMIDSRASINMMPKHFLWKIRGLILKSSIVTVTVADGSIAEPLGIVEDVVVRVDKLEFLADFVVMDVENDEKILVILGRPFMPTPKMFISMHDKRIMMRDEEYLLLYNGYEEDEVKLVRRDRHEKLEKEATSEDSTSSIDYTDSCNMLQVPIHPELKEDPFHPGIKVKYKKKEWVLKELKEKGMVEIEAPYSGQTKQVDKRKLRIRCTGDTNKKDNT</sequence>
<dbReference type="KEGG" id="vra:106758230"/>
<evidence type="ECO:0000313" key="3">
    <source>
        <dbReference type="RefSeq" id="XP_014496660.1"/>
    </source>
</evidence>
<evidence type="ECO:0000313" key="2">
    <source>
        <dbReference type="Proteomes" id="UP000087766"/>
    </source>
</evidence>
<reference evidence="2" key="1">
    <citation type="journal article" date="2014" name="Nat. Commun.">
        <title>Genome sequence of mungbean and insights into evolution within Vigna species.</title>
        <authorList>
            <person name="Kang Y.J."/>
            <person name="Kim S.K."/>
            <person name="Kim M.Y."/>
            <person name="Lestari P."/>
            <person name="Kim K.H."/>
            <person name="Ha B.K."/>
            <person name="Jun T.H."/>
            <person name="Hwang W.J."/>
            <person name="Lee T."/>
            <person name="Lee J."/>
            <person name="Shim S."/>
            <person name="Yoon M.Y."/>
            <person name="Jang Y.E."/>
            <person name="Han K.S."/>
            <person name="Taeprayoon P."/>
            <person name="Yoon N."/>
            <person name="Somta P."/>
            <person name="Tanya P."/>
            <person name="Kim K.S."/>
            <person name="Gwag J.G."/>
            <person name="Moon J.K."/>
            <person name="Lee Y.H."/>
            <person name="Park B.S."/>
            <person name="Bombarely A."/>
            <person name="Doyle J.J."/>
            <person name="Jackson S.A."/>
            <person name="Schafleitner R."/>
            <person name="Srinives P."/>
            <person name="Varshney R.K."/>
            <person name="Lee S.H."/>
        </authorList>
    </citation>
    <scope>NUCLEOTIDE SEQUENCE [LARGE SCALE GENOMIC DNA]</scope>
    <source>
        <strain evidence="2">cv. VC1973A</strain>
    </source>
</reference>
<dbReference type="PANTHER" id="PTHR33067">
    <property type="entry name" value="RNA-DIRECTED DNA POLYMERASE-RELATED"/>
    <property type="match status" value="1"/>
</dbReference>
<evidence type="ECO:0000256" key="1">
    <source>
        <dbReference type="SAM" id="MobiDB-lite"/>
    </source>
</evidence>
<dbReference type="RefSeq" id="XP_014496660.1">
    <property type="nucleotide sequence ID" value="XM_014641174.1"/>
</dbReference>
<feature type="region of interest" description="Disordered" evidence="1">
    <location>
        <begin position="118"/>
        <end position="181"/>
    </location>
</feature>
<dbReference type="Gene3D" id="2.40.70.10">
    <property type="entry name" value="Acid Proteases"/>
    <property type="match status" value="1"/>
</dbReference>
<keyword evidence="2" id="KW-1185">Reference proteome</keyword>
<dbReference type="CDD" id="cd00303">
    <property type="entry name" value="retropepsin_like"/>
    <property type="match status" value="1"/>
</dbReference>